<dbReference type="Proteomes" id="UP001500752">
    <property type="component" value="Unassembled WGS sequence"/>
</dbReference>
<comment type="catalytic activity">
    <reaction evidence="3">
        <text>alpha-D-glucosamine 6-phosphate + H2O = beta-D-fructose 6-phosphate + NH4(+)</text>
        <dbReference type="Rhea" id="RHEA:12172"/>
        <dbReference type="ChEBI" id="CHEBI:15377"/>
        <dbReference type="ChEBI" id="CHEBI:28938"/>
        <dbReference type="ChEBI" id="CHEBI:57634"/>
        <dbReference type="ChEBI" id="CHEBI:75989"/>
        <dbReference type="EC" id="3.5.99.6"/>
    </reaction>
</comment>
<dbReference type="EC" id="3.5.99.6" evidence="3"/>
<proteinExistence type="inferred from homology"/>
<evidence type="ECO:0000256" key="2">
    <source>
        <dbReference type="ARBA" id="ARBA00023277"/>
    </source>
</evidence>
<dbReference type="Pfam" id="PF01182">
    <property type="entry name" value="Glucosamine_iso"/>
    <property type="match status" value="1"/>
</dbReference>
<evidence type="ECO:0000313" key="5">
    <source>
        <dbReference type="EMBL" id="GAA3673089.1"/>
    </source>
</evidence>
<evidence type="ECO:0000256" key="1">
    <source>
        <dbReference type="ARBA" id="ARBA00022801"/>
    </source>
</evidence>
<evidence type="ECO:0000256" key="3">
    <source>
        <dbReference type="HAMAP-Rule" id="MF_01241"/>
    </source>
</evidence>
<keyword evidence="2 3" id="KW-0119">Carbohydrate metabolism</keyword>
<dbReference type="InterPro" id="IPR018321">
    <property type="entry name" value="Glucosamine6P_isomerase_CS"/>
</dbReference>
<evidence type="ECO:0000259" key="4">
    <source>
        <dbReference type="Pfam" id="PF01182"/>
    </source>
</evidence>
<dbReference type="HAMAP" id="MF_01241">
    <property type="entry name" value="GlcN6P_deamin"/>
    <property type="match status" value="1"/>
</dbReference>
<comment type="similarity">
    <text evidence="3">Belongs to the glucosamine/galactosamine-6-phosphate isomerase family. NagB subfamily.</text>
</comment>
<keyword evidence="1 3" id="KW-0378">Hydrolase</keyword>
<comment type="pathway">
    <text evidence="3">Amino-sugar metabolism; N-acetylneuraminate degradation; D-fructose 6-phosphate from N-acetylneuraminate: step 5/5.</text>
</comment>
<evidence type="ECO:0000313" key="6">
    <source>
        <dbReference type="Proteomes" id="UP001500752"/>
    </source>
</evidence>
<comment type="caution">
    <text evidence="3">Lacks conserved residue(s) required for the propagation of feature annotation.</text>
</comment>
<dbReference type="PROSITE" id="PS01161">
    <property type="entry name" value="GLC_GALNAC_ISOMERASE"/>
    <property type="match status" value="1"/>
</dbReference>
<feature type="site" description="Part of the allosteric site" evidence="3">
    <location>
        <position position="161"/>
    </location>
</feature>
<organism evidence="5 6">
    <name type="scientific">Arthrobacter ginkgonis</name>
    <dbReference type="NCBI Taxonomy" id="1630594"/>
    <lineage>
        <taxon>Bacteria</taxon>
        <taxon>Bacillati</taxon>
        <taxon>Actinomycetota</taxon>
        <taxon>Actinomycetes</taxon>
        <taxon>Micrococcales</taxon>
        <taxon>Micrococcaceae</taxon>
        <taxon>Arthrobacter</taxon>
    </lineage>
</organism>
<dbReference type="NCBIfam" id="TIGR00502">
    <property type="entry name" value="nagB"/>
    <property type="match status" value="1"/>
</dbReference>
<gene>
    <name evidence="3 5" type="primary">nagB</name>
    <name evidence="5" type="ORF">GCM10023081_09320</name>
</gene>
<keyword evidence="6" id="KW-1185">Reference proteome</keyword>
<dbReference type="EMBL" id="BAABEO010000008">
    <property type="protein sequence ID" value="GAA3673089.1"/>
    <property type="molecule type" value="Genomic_DNA"/>
</dbReference>
<feature type="active site" description="Proton acceptor; for enolization step" evidence="3">
    <location>
        <position position="72"/>
    </location>
</feature>
<dbReference type="Gene3D" id="3.40.50.1360">
    <property type="match status" value="1"/>
</dbReference>
<keyword evidence="3" id="KW-0021">Allosteric enzyme</keyword>
<comment type="activity regulation">
    <text evidence="3">Allosterically activated by N-acetylglucosamine 6-phosphate (GlcNAc6P).</text>
</comment>
<dbReference type="InterPro" id="IPR006148">
    <property type="entry name" value="Glc/Gal-6P_isomerase"/>
</dbReference>
<comment type="function">
    <text evidence="3">Catalyzes the reversible isomerization-deamination of glucosamine 6-phosphate (GlcN6P) to form fructose 6-phosphate (Fru6P) and ammonium ion.</text>
</comment>
<dbReference type="PANTHER" id="PTHR11280:SF5">
    <property type="entry name" value="GLUCOSAMINE-6-PHOSPHATE ISOMERASE"/>
    <property type="match status" value="1"/>
</dbReference>
<dbReference type="InterPro" id="IPR037171">
    <property type="entry name" value="NagB/RpiA_transferase-like"/>
</dbReference>
<sequence length="272" mass="28362">MPYAARMEIIVLPDADAVGRHAAGIIAETIAAGPQPVIGVATGSSPLATYRELAALAARGLDVSRTTAFALDEYVGLEPGHPQSYHAVIDREVTRRIRLDPARVHVPDGSADHLEAACTAYEDAIAAAGGVDIQLLGVGANGHIGFNEPGSSLGSSTRVKTLAPGTRRDNARFFGGDPEAVPIHCVTQGIGTILRARRLLLVATGAAKADAVATLSEGPLGAYCPATALQLHPDTTVVVDEAAAAKLTLREYYDFARDHANDLSRPSRFTNG</sequence>
<dbReference type="PANTHER" id="PTHR11280">
    <property type="entry name" value="GLUCOSAMINE-6-PHOSPHATE ISOMERASE"/>
    <property type="match status" value="1"/>
</dbReference>
<accession>A0ABP7BY03</accession>
<reference evidence="6" key="1">
    <citation type="journal article" date="2019" name="Int. J. Syst. Evol. Microbiol.">
        <title>The Global Catalogue of Microorganisms (GCM) 10K type strain sequencing project: providing services to taxonomists for standard genome sequencing and annotation.</title>
        <authorList>
            <consortium name="The Broad Institute Genomics Platform"/>
            <consortium name="The Broad Institute Genome Sequencing Center for Infectious Disease"/>
            <person name="Wu L."/>
            <person name="Ma J."/>
        </authorList>
    </citation>
    <scope>NUCLEOTIDE SEQUENCE [LARGE SCALE GENOMIC DNA]</scope>
    <source>
        <strain evidence="6">JCM 30742</strain>
    </source>
</reference>
<feature type="domain" description="Glucosamine/galactosamine-6-phosphate isomerase" evidence="4">
    <location>
        <begin position="16"/>
        <end position="231"/>
    </location>
</feature>
<dbReference type="InterPro" id="IPR004547">
    <property type="entry name" value="Glucosamine6P_isomerase"/>
</dbReference>
<protein>
    <recommendedName>
        <fullName evidence="3">Glucosamine-6-phosphate deaminase</fullName>
        <ecNumber evidence="3">3.5.99.6</ecNumber>
    </recommendedName>
    <alternativeName>
        <fullName evidence="3">GlcN6P deaminase</fullName>
        <shortName evidence="3">GNPDA</shortName>
    </alternativeName>
    <alternativeName>
        <fullName evidence="3">Glucosamine-6-phosphate isomerase</fullName>
    </alternativeName>
</protein>
<name>A0ABP7BY03_9MICC</name>
<feature type="site" description="Part of the allosteric site" evidence="3">
    <location>
        <position position="151"/>
    </location>
</feature>
<feature type="site" description="Part of the allosteric site" evidence="3">
    <location>
        <position position="160"/>
    </location>
</feature>
<dbReference type="NCBIfam" id="NF001684">
    <property type="entry name" value="PRK00443.1-4"/>
    <property type="match status" value="1"/>
</dbReference>
<feature type="active site" description="For ring-opening step" evidence="3">
    <location>
        <position position="141"/>
    </location>
</feature>
<feature type="site" description="Part of the allosteric site" evidence="3">
    <location>
        <position position="158"/>
    </location>
</feature>
<comment type="caution">
    <text evidence="5">The sequence shown here is derived from an EMBL/GenBank/DDBJ whole genome shotgun (WGS) entry which is preliminary data.</text>
</comment>
<dbReference type="CDD" id="cd01399">
    <property type="entry name" value="GlcN6P_deaminase"/>
    <property type="match status" value="1"/>
</dbReference>
<feature type="active site" description="For ring-opening step" evidence="3">
    <location>
        <position position="148"/>
    </location>
</feature>
<dbReference type="SUPFAM" id="SSF100950">
    <property type="entry name" value="NagB/RpiA/CoA transferase-like"/>
    <property type="match status" value="1"/>
</dbReference>
<feature type="active site" description="Proton acceptor; for ring-opening step" evidence="3">
    <location>
        <position position="143"/>
    </location>
</feature>